<name>A0A9W4UTR6_9PLEO</name>
<gene>
    <name evidence="1" type="ORF">PDIGIT_LOCUS13996</name>
</gene>
<sequence>MALHLHAPPRGWMAGNSSMLPPVEAPKRQSVVEPRNWFVWPCIETTPTSNDAHHHLSGASHPCIHLNLFQLQATLDAACPRPINSRWLHPAFVPPVPFTPDCHQTSSMSCDLFSLT</sequence>
<organism evidence="1 2">
    <name type="scientific">Periconia digitata</name>
    <dbReference type="NCBI Taxonomy" id="1303443"/>
    <lineage>
        <taxon>Eukaryota</taxon>
        <taxon>Fungi</taxon>
        <taxon>Dikarya</taxon>
        <taxon>Ascomycota</taxon>
        <taxon>Pezizomycotina</taxon>
        <taxon>Dothideomycetes</taxon>
        <taxon>Pleosporomycetidae</taxon>
        <taxon>Pleosporales</taxon>
        <taxon>Massarineae</taxon>
        <taxon>Periconiaceae</taxon>
        <taxon>Periconia</taxon>
    </lineage>
</organism>
<accession>A0A9W4UTR6</accession>
<protein>
    <submittedName>
        <fullName evidence="1">Uncharacterized protein</fullName>
    </submittedName>
</protein>
<reference evidence="1" key="1">
    <citation type="submission" date="2023-01" db="EMBL/GenBank/DDBJ databases">
        <authorList>
            <person name="Van Ghelder C."/>
            <person name="Rancurel C."/>
        </authorList>
    </citation>
    <scope>NUCLEOTIDE SEQUENCE</scope>
    <source>
        <strain evidence="1">CNCM I-4278</strain>
    </source>
</reference>
<dbReference type="AlphaFoldDB" id="A0A9W4UTR6"/>
<proteinExistence type="predicted"/>
<dbReference type="Proteomes" id="UP001152607">
    <property type="component" value="Unassembled WGS sequence"/>
</dbReference>
<keyword evidence="2" id="KW-1185">Reference proteome</keyword>
<evidence type="ECO:0000313" key="1">
    <source>
        <dbReference type="EMBL" id="CAI6340811.1"/>
    </source>
</evidence>
<dbReference type="EMBL" id="CAOQHR010000011">
    <property type="protein sequence ID" value="CAI6340811.1"/>
    <property type="molecule type" value="Genomic_DNA"/>
</dbReference>
<evidence type="ECO:0000313" key="2">
    <source>
        <dbReference type="Proteomes" id="UP001152607"/>
    </source>
</evidence>
<comment type="caution">
    <text evidence="1">The sequence shown here is derived from an EMBL/GenBank/DDBJ whole genome shotgun (WGS) entry which is preliminary data.</text>
</comment>